<evidence type="ECO:0000256" key="1">
    <source>
        <dbReference type="ARBA" id="ARBA00022574"/>
    </source>
</evidence>
<keyword evidence="4" id="KW-0812">Transmembrane</keyword>
<evidence type="ECO:0000256" key="4">
    <source>
        <dbReference type="SAM" id="Phobius"/>
    </source>
</evidence>
<gene>
    <name evidence="6" type="ORF">HG542_31795</name>
</gene>
<dbReference type="InterPro" id="IPR001387">
    <property type="entry name" value="Cro/C1-type_HTH"/>
</dbReference>
<dbReference type="InterPro" id="IPR015943">
    <property type="entry name" value="WD40/YVTN_repeat-like_dom_sf"/>
</dbReference>
<dbReference type="PROSITE" id="PS50943">
    <property type="entry name" value="HTH_CROC1"/>
    <property type="match status" value="1"/>
</dbReference>
<feature type="repeat" description="WD" evidence="3">
    <location>
        <begin position="763"/>
        <end position="804"/>
    </location>
</feature>
<feature type="transmembrane region" description="Helical" evidence="4">
    <location>
        <begin position="508"/>
        <end position="530"/>
    </location>
</feature>
<comment type="caution">
    <text evidence="6">The sequence shown here is derived from an EMBL/GenBank/DDBJ whole genome shotgun (WGS) entry which is preliminary data.</text>
</comment>
<feature type="repeat" description="WD" evidence="3">
    <location>
        <begin position="1057"/>
        <end position="1108"/>
    </location>
</feature>
<dbReference type="InterPro" id="IPR036322">
    <property type="entry name" value="WD40_repeat_dom_sf"/>
</dbReference>
<dbReference type="InterPro" id="IPR001680">
    <property type="entry name" value="WD40_rpt"/>
</dbReference>
<dbReference type="InterPro" id="IPR010982">
    <property type="entry name" value="Lambda_DNA-bd_dom_sf"/>
</dbReference>
<dbReference type="Pfam" id="PF00400">
    <property type="entry name" value="WD40"/>
    <property type="match status" value="13"/>
</dbReference>
<feature type="repeat" description="WD" evidence="3">
    <location>
        <begin position="1015"/>
        <end position="1056"/>
    </location>
</feature>
<evidence type="ECO:0000256" key="3">
    <source>
        <dbReference type="PROSITE-ProRule" id="PRU00221"/>
    </source>
</evidence>
<feature type="repeat" description="WD" evidence="3">
    <location>
        <begin position="721"/>
        <end position="762"/>
    </location>
</feature>
<feature type="repeat" description="WD" evidence="3">
    <location>
        <begin position="931"/>
        <end position="972"/>
    </location>
</feature>
<keyword evidence="1 3" id="KW-0853">WD repeat</keyword>
<feature type="repeat" description="WD" evidence="3">
    <location>
        <begin position="1151"/>
        <end position="1184"/>
    </location>
</feature>
<dbReference type="InterPro" id="IPR027417">
    <property type="entry name" value="P-loop_NTPase"/>
</dbReference>
<feature type="repeat" description="WD" evidence="3">
    <location>
        <begin position="973"/>
        <end position="1014"/>
    </location>
</feature>
<evidence type="ECO:0000313" key="7">
    <source>
        <dbReference type="Proteomes" id="UP000587462"/>
    </source>
</evidence>
<dbReference type="SMART" id="SM00530">
    <property type="entry name" value="HTH_XRE"/>
    <property type="match status" value="1"/>
</dbReference>
<dbReference type="InterPro" id="IPR020472">
    <property type="entry name" value="WD40_PAC1"/>
</dbReference>
<keyword evidence="4" id="KW-1133">Transmembrane helix</keyword>
<feature type="repeat" description="WD" evidence="3">
    <location>
        <begin position="1109"/>
        <end position="1150"/>
    </location>
</feature>
<evidence type="ECO:0000259" key="5">
    <source>
        <dbReference type="PROSITE" id="PS50943"/>
    </source>
</evidence>
<feature type="repeat" description="WD" evidence="3">
    <location>
        <begin position="847"/>
        <end position="878"/>
    </location>
</feature>
<feature type="domain" description="HTH cro/C1-type" evidence="5">
    <location>
        <begin position="8"/>
        <end position="64"/>
    </location>
</feature>
<evidence type="ECO:0000313" key="6">
    <source>
        <dbReference type="EMBL" id="NVK82195.1"/>
    </source>
</evidence>
<protein>
    <submittedName>
        <fullName evidence="6">Helix-turn-helix domain-containing protein</fullName>
    </submittedName>
</protein>
<sequence length="1227" mass="128323">MDDGGELLRRLRRERGVSLAKLSTLAFYSKGYLSKVENGDKPMTLELARACDRALGTGGLLEELVRNSGGCPYRGLSAFGPQDARWFFGREQATAALVAQLTKRLDGSGPLMVVAPSGAGKSSLLRAGLIPALTRGVLPAPGAAGHWQPLLLTPGEHPAATLRALLDRATEAHPADSPRFALVVDQFEELFTLCQDETERRAFVELLHALTSAPAGANSEGPACLAVLGIRADFYGHCLAHQELVAALRHGHVPLGPMDTGQLREAITGPAEKAGLSVEPGLVELMLRDAGGTATPRAGVLPLLSHALLATWQQRTDTTLTVAGYQLTGGISGAVATTAEHAYSALPPEQQPVARRLLLHLVHLDDTGVTGRRMERGRLLERDPAPDAASAVLDAFARARLLTLDADHVELAHEALLLAWPRLHTWLDEDRAGLRIRQSLVEAAEAWEREGRDTGQLYRGTRLALAREWAADPACRAALGPVAQAFLDAGIDHETAERRRDRRRTRRLRQLLASLAMLLALALVATGVAFQQREAALTAQREAQSRQLAAQSSALIDSDPDLASLLAVQAHRTSPTSEAVSSLYAAAALPLRHLLPYRGVPVMSAVFSRDGKTLIASGGDGTVQLRDVTTGTTRNLLAGNRSSRVPVALGADGRTVAASNDDGTVRLADVATGTIRNIPTGHSSSVTSVAFGPDGKTVATGSSDKTVRLCDVTTGTHCTVFSGHTGTVISVAFSPDGRTLATSGGDRTVRLWDVTTGTTRNVLTGHSGNVASVAFSPDGTILATGGDDATARLWDTATGAARSILTGHADPVASVAFSPDGRTLATAGGDRTVQLWDVATGTNRGTFKGHAAPVTSVAFSPDGRTLASASYDGTLRLWYSTASTTRNVLTGHTSTVASMAFSPDGTALATGSYDSTVRLWNLATGTPRSILTGHTSGVTAVAFSPDGRTLATGGVDKSVRLWDATTGAARVALTGQTTPVVSAAFSPDGRTLAVGGNDSTVRLWDVATGAALDTLTGQAGPVVLMAFSPEARTLATSSGGTTVQLWDVTTGKRRKVLTGHTTLVTSMAFSPDGTTLATGSSDHGSFTSGTGDDTVRLWDVATGKVRNVLTGHTNTVTSLAFSPDGKSLASGSSDRTVRLWDAATGKSRNILTGHTGPVASVAYGPDGTTLATGSSDGTARIWNVYLPDEAEAVRRICTALHRDFTEAERATYLRGQARGVGVCANPR</sequence>
<keyword evidence="7" id="KW-1185">Reference proteome</keyword>
<keyword evidence="2" id="KW-0677">Repeat</keyword>
<feature type="repeat" description="WD" evidence="3">
    <location>
        <begin position="679"/>
        <end position="720"/>
    </location>
</feature>
<dbReference type="Pfam" id="PF13560">
    <property type="entry name" value="HTH_31"/>
    <property type="match status" value="1"/>
</dbReference>
<dbReference type="InterPro" id="IPR049052">
    <property type="entry name" value="nSTAND1"/>
</dbReference>
<dbReference type="FunFam" id="2.130.10.10:FF:000228">
    <property type="entry name" value="COMPASS-like H3K4 histone methylase component WDR5A"/>
    <property type="match status" value="1"/>
</dbReference>
<organism evidence="6 7">
    <name type="scientific">Streptomyces morookaense</name>
    <name type="common">Streptoverticillium morookaense</name>
    <dbReference type="NCBI Taxonomy" id="1970"/>
    <lineage>
        <taxon>Bacteria</taxon>
        <taxon>Bacillati</taxon>
        <taxon>Actinomycetota</taxon>
        <taxon>Actinomycetes</taxon>
        <taxon>Kitasatosporales</taxon>
        <taxon>Streptomycetaceae</taxon>
        <taxon>Streptomyces</taxon>
    </lineage>
</organism>
<dbReference type="EMBL" id="JABBXF010000111">
    <property type="protein sequence ID" value="NVK82195.1"/>
    <property type="molecule type" value="Genomic_DNA"/>
</dbReference>
<feature type="repeat" description="WD" evidence="3">
    <location>
        <begin position="889"/>
        <end position="930"/>
    </location>
</feature>
<dbReference type="InterPro" id="IPR019775">
    <property type="entry name" value="WD40_repeat_CS"/>
</dbReference>
<dbReference type="Pfam" id="PF20703">
    <property type="entry name" value="nSTAND1"/>
    <property type="match status" value="1"/>
</dbReference>
<dbReference type="Gene3D" id="2.130.10.10">
    <property type="entry name" value="YVTN repeat-like/Quinoprotein amine dehydrogenase"/>
    <property type="match status" value="5"/>
</dbReference>
<dbReference type="AlphaFoldDB" id="A0A7Y7BB15"/>
<dbReference type="PROSITE" id="PS00678">
    <property type="entry name" value="WD_REPEATS_1"/>
    <property type="match status" value="7"/>
</dbReference>
<dbReference type="RefSeq" id="WP_171087642.1">
    <property type="nucleotide sequence ID" value="NZ_BNBU01000002.1"/>
</dbReference>
<proteinExistence type="predicted"/>
<dbReference type="PANTHER" id="PTHR19879:SF9">
    <property type="entry name" value="TRANSCRIPTION INITIATION FACTOR TFIID SUBUNIT 5"/>
    <property type="match status" value="1"/>
</dbReference>
<dbReference type="Gene3D" id="1.10.260.40">
    <property type="entry name" value="lambda repressor-like DNA-binding domains"/>
    <property type="match status" value="1"/>
</dbReference>
<dbReference type="PANTHER" id="PTHR19879">
    <property type="entry name" value="TRANSCRIPTION INITIATION FACTOR TFIID"/>
    <property type="match status" value="1"/>
</dbReference>
<dbReference type="SUPFAM" id="SSF52540">
    <property type="entry name" value="P-loop containing nucleoside triphosphate hydrolases"/>
    <property type="match status" value="1"/>
</dbReference>
<dbReference type="PROSITE" id="PS50294">
    <property type="entry name" value="WD_REPEATS_REGION"/>
    <property type="match status" value="12"/>
</dbReference>
<dbReference type="SUPFAM" id="SSF50978">
    <property type="entry name" value="WD40 repeat-like"/>
    <property type="match status" value="3"/>
</dbReference>
<keyword evidence="4" id="KW-0472">Membrane</keyword>
<feature type="repeat" description="WD" evidence="3">
    <location>
        <begin position="805"/>
        <end position="846"/>
    </location>
</feature>
<dbReference type="CDD" id="cd00200">
    <property type="entry name" value="WD40"/>
    <property type="match status" value="2"/>
</dbReference>
<dbReference type="PROSITE" id="PS50082">
    <property type="entry name" value="WD_REPEATS_2"/>
    <property type="match status" value="12"/>
</dbReference>
<accession>A0A7Y7BB15</accession>
<reference evidence="6 7" key="1">
    <citation type="submission" date="2020-04" db="EMBL/GenBank/DDBJ databases">
        <title>Draft Genome Sequence of Streptomyces morookaense DSM 40503, an 8-azaguanine-producing strain.</title>
        <authorList>
            <person name="Qi J."/>
            <person name="Gao J.-M."/>
        </authorList>
    </citation>
    <scope>NUCLEOTIDE SEQUENCE [LARGE SCALE GENOMIC DNA]</scope>
    <source>
        <strain evidence="6 7">DSM 40503</strain>
    </source>
</reference>
<dbReference type="GO" id="GO:0003677">
    <property type="term" value="F:DNA binding"/>
    <property type="evidence" value="ECO:0007669"/>
    <property type="project" value="InterPro"/>
</dbReference>
<dbReference type="PRINTS" id="PR00320">
    <property type="entry name" value="GPROTEINBRPT"/>
</dbReference>
<evidence type="ECO:0000256" key="2">
    <source>
        <dbReference type="ARBA" id="ARBA00022737"/>
    </source>
</evidence>
<dbReference type="SUPFAM" id="SSF47413">
    <property type="entry name" value="lambda repressor-like DNA-binding domains"/>
    <property type="match status" value="1"/>
</dbReference>
<dbReference type="SMART" id="SM00320">
    <property type="entry name" value="WD40"/>
    <property type="match status" value="14"/>
</dbReference>
<name>A0A7Y7BB15_STRMO</name>
<dbReference type="CDD" id="cd00093">
    <property type="entry name" value="HTH_XRE"/>
    <property type="match status" value="1"/>
</dbReference>
<dbReference type="Proteomes" id="UP000587462">
    <property type="component" value="Unassembled WGS sequence"/>
</dbReference>